<evidence type="ECO:0000256" key="4">
    <source>
        <dbReference type="SAM" id="MobiDB-lite"/>
    </source>
</evidence>
<dbReference type="Gene3D" id="3.40.1280.10">
    <property type="match status" value="1"/>
</dbReference>
<dbReference type="Pfam" id="PF00588">
    <property type="entry name" value="SpoU_methylase"/>
    <property type="match status" value="1"/>
</dbReference>
<dbReference type="GO" id="GO:0006396">
    <property type="term" value="P:RNA processing"/>
    <property type="evidence" value="ECO:0007669"/>
    <property type="project" value="InterPro"/>
</dbReference>
<dbReference type="PANTHER" id="PTHR46429">
    <property type="entry name" value="23S RRNA (GUANOSINE-2'-O-)-METHYLTRANSFERASE RLMB"/>
    <property type="match status" value="1"/>
</dbReference>
<evidence type="ECO:0000256" key="3">
    <source>
        <dbReference type="ARBA" id="ARBA00022679"/>
    </source>
</evidence>
<dbReference type="SUPFAM" id="SSF75217">
    <property type="entry name" value="alpha/beta knot"/>
    <property type="match status" value="1"/>
</dbReference>
<dbReference type="CDD" id="cd18103">
    <property type="entry name" value="SpoU-like_RlmB"/>
    <property type="match status" value="1"/>
</dbReference>
<dbReference type="InterPro" id="IPR013123">
    <property type="entry name" value="SpoU_subst-bd"/>
</dbReference>
<feature type="compositionally biased region" description="Gly residues" evidence="4">
    <location>
        <begin position="21"/>
        <end position="42"/>
    </location>
</feature>
<proteinExistence type="inferred from homology"/>
<sequence length="349" mass="35978">MSRGTGGSRNNPSGGKRPARGGVGKGASPKGGGPGRGRGSGAGERTPSRGGSGGKPPRGKAGGGQRSGPPRRGPTAQTGSSVRYSDRGDRRTRPSATTSRYGLGGDQVEGRQAVRELLLAGTRKVREIFLAEDLDPAPVLDDIRQLAREQRVMVTELGRKALDRRSYTESSQGVVAEAAELKPVELEDLVADGGRGGSPFLLALDGVTDPRNLGALLRTAECAGVDGVILPRHRAAHVTPTVTKTAAGAVEHLPMALVGGLPAAIESLRSAGVWVVGLDSAGPTSLYDLTVATQPICLVAGAEGKGLSRLVARRCDEVVSLPLRGSLDSLNVAAAVAIATYEITRRRSL</sequence>
<evidence type="ECO:0000313" key="7">
    <source>
        <dbReference type="Proteomes" id="UP000727993"/>
    </source>
</evidence>
<keyword evidence="3" id="KW-0808">Transferase</keyword>
<dbReference type="SUPFAM" id="SSF55315">
    <property type="entry name" value="L30e-like"/>
    <property type="match status" value="1"/>
</dbReference>
<dbReference type="Pfam" id="PF08032">
    <property type="entry name" value="SpoU_sub_bind"/>
    <property type="match status" value="1"/>
</dbReference>
<dbReference type="InterPro" id="IPR029064">
    <property type="entry name" value="Ribosomal_eL30-like_sf"/>
</dbReference>
<comment type="caution">
    <text evidence="6">The sequence shown here is derived from an EMBL/GenBank/DDBJ whole genome shotgun (WGS) entry which is preliminary data.</text>
</comment>
<dbReference type="AlphaFoldDB" id="A0A936NCE1"/>
<evidence type="ECO:0000259" key="5">
    <source>
        <dbReference type="SMART" id="SM00967"/>
    </source>
</evidence>
<dbReference type="PANTHER" id="PTHR46429:SF1">
    <property type="entry name" value="23S RRNA (GUANOSINE-2'-O-)-METHYLTRANSFERASE RLMB"/>
    <property type="match status" value="1"/>
</dbReference>
<dbReference type="GO" id="GO:0003723">
    <property type="term" value="F:RNA binding"/>
    <property type="evidence" value="ECO:0007669"/>
    <property type="project" value="InterPro"/>
</dbReference>
<dbReference type="GO" id="GO:0008173">
    <property type="term" value="F:RNA methyltransferase activity"/>
    <property type="evidence" value="ECO:0007669"/>
    <property type="project" value="InterPro"/>
</dbReference>
<dbReference type="GO" id="GO:0032259">
    <property type="term" value="P:methylation"/>
    <property type="evidence" value="ECO:0007669"/>
    <property type="project" value="UniProtKB-KW"/>
</dbReference>
<keyword evidence="2" id="KW-0489">Methyltransferase</keyword>
<dbReference type="SMART" id="SM00967">
    <property type="entry name" value="SpoU_sub_bind"/>
    <property type="match status" value="1"/>
</dbReference>
<dbReference type="EMBL" id="JADJZA010000006">
    <property type="protein sequence ID" value="MBK9297106.1"/>
    <property type="molecule type" value="Genomic_DNA"/>
</dbReference>
<dbReference type="InterPro" id="IPR001537">
    <property type="entry name" value="SpoU_MeTrfase"/>
</dbReference>
<evidence type="ECO:0000313" key="6">
    <source>
        <dbReference type="EMBL" id="MBK9297106.1"/>
    </source>
</evidence>
<dbReference type="InterPro" id="IPR029028">
    <property type="entry name" value="Alpha/beta_knot_MTases"/>
</dbReference>
<dbReference type="Proteomes" id="UP000727993">
    <property type="component" value="Unassembled WGS sequence"/>
</dbReference>
<name>A0A936NCE1_9ACTN</name>
<reference evidence="6 7" key="1">
    <citation type="submission" date="2020-10" db="EMBL/GenBank/DDBJ databases">
        <title>Connecting structure to function with the recovery of over 1000 high-quality activated sludge metagenome-assembled genomes encoding full-length rRNA genes using long-read sequencing.</title>
        <authorList>
            <person name="Singleton C.M."/>
            <person name="Petriglieri F."/>
            <person name="Kristensen J.M."/>
            <person name="Kirkegaard R.H."/>
            <person name="Michaelsen T.Y."/>
            <person name="Andersen M.H."/>
            <person name="Karst S.M."/>
            <person name="Dueholm M.S."/>
            <person name="Nielsen P.H."/>
            <person name="Albertsen M."/>
        </authorList>
    </citation>
    <scope>NUCLEOTIDE SEQUENCE [LARGE SCALE GENOMIC DNA]</scope>
    <source>
        <strain evidence="6">Lyne_18-Q3-R50-59_MAXAC.006</strain>
    </source>
</reference>
<accession>A0A936NCE1</accession>
<feature type="domain" description="RNA 2-O ribose methyltransferase substrate binding" evidence="5">
    <location>
        <begin position="107"/>
        <end position="184"/>
    </location>
</feature>
<feature type="region of interest" description="Disordered" evidence="4">
    <location>
        <begin position="1"/>
        <end position="107"/>
    </location>
</feature>
<organism evidence="6 7">
    <name type="scientific">Candidatus Neomicrothrix subdominans</name>
    <dbReference type="NCBI Taxonomy" id="2954438"/>
    <lineage>
        <taxon>Bacteria</taxon>
        <taxon>Bacillati</taxon>
        <taxon>Actinomycetota</taxon>
        <taxon>Acidimicrobiia</taxon>
        <taxon>Acidimicrobiales</taxon>
        <taxon>Microthrixaceae</taxon>
        <taxon>Candidatus Neomicrothrix</taxon>
    </lineage>
</organism>
<dbReference type="NCBIfam" id="TIGR00186">
    <property type="entry name" value="rRNA_methyl_3"/>
    <property type="match status" value="1"/>
</dbReference>
<dbReference type="InterPro" id="IPR029026">
    <property type="entry name" value="tRNA_m1G_MTases_N"/>
</dbReference>
<gene>
    <name evidence="6" type="primary">rlmB</name>
    <name evidence="6" type="ORF">IPN02_09785</name>
</gene>
<comment type="similarity">
    <text evidence="1">Belongs to the class IV-like SAM-binding methyltransferase superfamily. RNA methyltransferase TrmH family.</text>
</comment>
<protein>
    <submittedName>
        <fullName evidence="6">23S rRNA (Guanosine(2251)-2'-O)-methyltransferase RlmB</fullName>
    </submittedName>
</protein>
<dbReference type="GO" id="GO:0005829">
    <property type="term" value="C:cytosol"/>
    <property type="evidence" value="ECO:0007669"/>
    <property type="project" value="TreeGrafter"/>
</dbReference>
<dbReference type="Gene3D" id="3.30.1330.30">
    <property type="match status" value="1"/>
</dbReference>
<dbReference type="InterPro" id="IPR004441">
    <property type="entry name" value="rRNA_MeTrfase_TrmH"/>
</dbReference>
<evidence type="ECO:0000256" key="1">
    <source>
        <dbReference type="ARBA" id="ARBA00007228"/>
    </source>
</evidence>
<evidence type="ECO:0000256" key="2">
    <source>
        <dbReference type="ARBA" id="ARBA00022603"/>
    </source>
</evidence>
<feature type="compositionally biased region" description="Gly residues" evidence="4">
    <location>
        <begin position="50"/>
        <end position="66"/>
    </location>
</feature>